<dbReference type="Gene3D" id="1.20.1260.10">
    <property type="match status" value="1"/>
</dbReference>
<sequence length="212" mass="24286">MGMELKDSKTKENLMRAFAGESQARNRYTFAAQLAMENNLYVIKEVFDLTAKQETEHAEVFYRFLKEIEGMEVVINGAGYPVNTSQNVEQLLADAMHNETQESDDIYREFGDVALEEGFNHIAGKFYMIAEIEKSHAKRFEQFYEWMRDGKLFIQEEKAGWMCLNCGYIVEATAAPQNCPVCDSNQGYFIRAKMAPMYVDGMGEGKEQDLGR</sequence>
<name>A0ABR7MUD8_9FIRM</name>
<keyword evidence="9" id="KW-1185">Reference proteome</keyword>
<reference evidence="8 9" key="1">
    <citation type="submission" date="2020-08" db="EMBL/GenBank/DDBJ databases">
        <title>Genome public.</title>
        <authorList>
            <person name="Liu C."/>
            <person name="Sun Q."/>
        </authorList>
    </citation>
    <scope>NUCLEOTIDE SEQUENCE [LARGE SCALE GENOMIC DNA]</scope>
    <source>
        <strain evidence="8 9">BX3</strain>
    </source>
</reference>
<evidence type="ECO:0000256" key="2">
    <source>
        <dbReference type="ARBA" id="ARBA00022448"/>
    </source>
</evidence>
<feature type="domain" description="Ferritin-like diiron" evidence="7">
    <location>
        <begin position="4"/>
        <end position="151"/>
    </location>
</feature>
<evidence type="ECO:0000259" key="7">
    <source>
        <dbReference type="PROSITE" id="PS50905"/>
    </source>
</evidence>
<dbReference type="CDD" id="cd01041">
    <property type="entry name" value="Rubrerythrin"/>
    <property type="match status" value="1"/>
</dbReference>
<gene>
    <name evidence="8" type="ORF">H8700_05140</name>
</gene>
<dbReference type="PANTHER" id="PTHR43865">
    <property type="entry name" value="RUBRERYTHRIN-RELATED"/>
    <property type="match status" value="1"/>
</dbReference>
<dbReference type="InterPro" id="IPR003251">
    <property type="entry name" value="Rr_diiron-bd_dom"/>
</dbReference>
<dbReference type="Proteomes" id="UP000637513">
    <property type="component" value="Unassembled WGS sequence"/>
</dbReference>
<dbReference type="NCBIfam" id="NF045767">
    <property type="entry name" value="RuberyRbr"/>
    <property type="match status" value="1"/>
</dbReference>
<accession>A0ABR7MUD8</accession>
<organism evidence="8 9">
    <name type="scientific">Jutongia hominis</name>
    <dbReference type="NCBI Taxonomy" id="2763664"/>
    <lineage>
        <taxon>Bacteria</taxon>
        <taxon>Bacillati</taxon>
        <taxon>Bacillota</taxon>
        <taxon>Clostridia</taxon>
        <taxon>Lachnospirales</taxon>
        <taxon>Lachnospiraceae</taxon>
        <taxon>Jutongia</taxon>
    </lineage>
</organism>
<evidence type="ECO:0000313" key="8">
    <source>
        <dbReference type="EMBL" id="MBC8557090.1"/>
    </source>
</evidence>
<dbReference type="InterPro" id="IPR012347">
    <property type="entry name" value="Ferritin-like"/>
</dbReference>
<dbReference type="InterPro" id="IPR052364">
    <property type="entry name" value="Rubrerythrin"/>
</dbReference>
<dbReference type="PROSITE" id="PS50903">
    <property type="entry name" value="RUBREDOXIN_LIKE"/>
    <property type="match status" value="1"/>
</dbReference>
<evidence type="ECO:0000313" key="9">
    <source>
        <dbReference type="Proteomes" id="UP000637513"/>
    </source>
</evidence>
<keyword evidence="3" id="KW-0479">Metal-binding</keyword>
<dbReference type="InterPro" id="IPR009078">
    <property type="entry name" value="Ferritin-like_SF"/>
</dbReference>
<dbReference type="InterPro" id="IPR024934">
    <property type="entry name" value="Rubredoxin-like_dom"/>
</dbReference>
<dbReference type="Pfam" id="PF02915">
    <property type="entry name" value="Rubrerythrin"/>
    <property type="match status" value="1"/>
</dbReference>
<dbReference type="InterPro" id="IPR048574">
    <property type="entry name" value="RUBY_RBDX"/>
</dbReference>
<dbReference type="EMBL" id="JACRSW010000016">
    <property type="protein sequence ID" value="MBC8557090.1"/>
    <property type="molecule type" value="Genomic_DNA"/>
</dbReference>
<keyword evidence="5" id="KW-0408">Iron</keyword>
<evidence type="ECO:0000256" key="4">
    <source>
        <dbReference type="ARBA" id="ARBA00022982"/>
    </source>
</evidence>
<dbReference type="SUPFAM" id="SSF57802">
    <property type="entry name" value="Rubredoxin-like"/>
    <property type="match status" value="1"/>
</dbReference>
<comment type="cofactor">
    <cofactor evidence="1">
        <name>Fe(3+)</name>
        <dbReference type="ChEBI" id="CHEBI:29034"/>
    </cofactor>
</comment>
<keyword evidence="2" id="KW-0813">Transport</keyword>
<dbReference type="InterPro" id="IPR009040">
    <property type="entry name" value="Ferritin-like_diiron"/>
</dbReference>
<dbReference type="PANTHER" id="PTHR43865:SF1">
    <property type="entry name" value="RUBRERYTHRIN-RELATED"/>
    <property type="match status" value="1"/>
</dbReference>
<evidence type="ECO:0000256" key="1">
    <source>
        <dbReference type="ARBA" id="ARBA00001965"/>
    </source>
</evidence>
<dbReference type="SUPFAM" id="SSF47240">
    <property type="entry name" value="Ferritin-like"/>
    <property type="match status" value="1"/>
</dbReference>
<protein>
    <submittedName>
        <fullName evidence="8">Rubrerythrin family protein</fullName>
    </submittedName>
</protein>
<dbReference type="Pfam" id="PF21349">
    <property type="entry name" value="RUBY_RBDX"/>
    <property type="match status" value="1"/>
</dbReference>
<evidence type="ECO:0000256" key="3">
    <source>
        <dbReference type="ARBA" id="ARBA00022723"/>
    </source>
</evidence>
<feature type="domain" description="Rubredoxin-like" evidence="6">
    <location>
        <begin position="158"/>
        <end position="192"/>
    </location>
</feature>
<dbReference type="Gene3D" id="2.20.28.10">
    <property type="match status" value="1"/>
</dbReference>
<proteinExistence type="predicted"/>
<keyword evidence="4" id="KW-0249">Electron transport</keyword>
<evidence type="ECO:0000256" key="5">
    <source>
        <dbReference type="ARBA" id="ARBA00023004"/>
    </source>
</evidence>
<dbReference type="PROSITE" id="PS50905">
    <property type="entry name" value="FERRITIN_LIKE"/>
    <property type="match status" value="1"/>
</dbReference>
<comment type="caution">
    <text evidence="8">The sequence shown here is derived from an EMBL/GenBank/DDBJ whole genome shotgun (WGS) entry which is preliminary data.</text>
</comment>
<evidence type="ECO:0000259" key="6">
    <source>
        <dbReference type="PROSITE" id="PS50903"/>
    </source>
</evidence>